<dbReference type="SMART" id="SM00327">
    <property type="entry name" value="VWA"/>
    <property type="match status" value="1"/>
</dbReference>
<evidence type="ECO:0000256" key="19">
    <source>
        <dbReference type="RuleBase" id="RU004273"/>
    </source>
</evidence>
<comment type="catalytic activity">
    <reaction evidence="16">
        <text>O-phospho-L-seryl-[protein] + H2O = L-seryl-[protein] + phosphate</text>
        <dbReference type="Rhea" id="RHEA:20629"/>
        <dbReference type="Rhea" id="RHEA-COMP:9863"/>
        <dbReference type="Rhea" id="RHEA-COMP:11604"/>
        <dbReference type="ChEBI" id="CHEBI:15377"/>
        <dbReference type="ChEBI" id="CHEBI:29999"/>
        <dbReference type="ChEBI" id="CHEBI:43474"/>
        <dbReference type="ChEBI" id="CHEBI:83421"/>
        <dbReference type="EC" id="3.1.3.16"/>
    </reaction>
</comment>
<gene>
    <name evidence="21" type="ORF">T265_10500</name>
</gene>
<dbReference type="GO" id="GO:0031272">
    <property type="term" value="P:regulation of pseudopodium assembly"/>
    <property type="evidence" value="ECO:0007669"/>
    <property type="project" value="UniProtKB-ARBA"/>
</dbReference>
<dbReference type="STRING" id="6198.A0A074Z213"/>
<comment type="subcellular location">
    <subcellularLocation>
        <location evidence="2">Nucleus</location>
    </subcellularLocation>
</comment>
<evidence type="ECO:0000256" key="13">
    <source>
        <dbReference type="ARBA" id="ARBA00023204"/>
    </source>
</evidence>
<keyword evidence="10" id="KW-0904">Protein phosphatase</keyword>
<evidence type="ECO:0000256" key="10">
    <source>
        <dbReference type="ARBA" id="ARBA00022912"/>
    </source>
</evidence>
<reference evidence="21 22" key="1">
    <citation type="submission" date="2013-11" db="EMBL/GenBank/DDBJ databases">
        <title>Opisthorchis viverrini - life in the bile duct.</title>
        <authorList>
            <person name="Young N.D."/>
            <person name="Nagarajan N."/>
            <person name="Lin S.J."/>
            <person name="Korhonen P.K."/>
            <person name="Jex A.R."/>
            <person name="Hall R.S."/>
            <person name="Safavi-Hemami H."/>
            <person name="Kaewkong W."/>
            <person name="Bertrand D."/>
            <person name="Gao S."/>
            <person name="Seet Q."/>
            <person name="Wongkham S."/>
            <person name="Teh B.T."/>
            <person name="Wongkham C."/>
            <person name="Intapan P.M."/>
            <person name="Maleewong W."/>
            <person name="Yang X."/>
            <person name="Hu M."/>
            <person name="Wang Z."/>
            <person name="Hofmann A."/>
            <person name="Sternberg P.W."/>
            <person name="Tan P."/>
            <person name="Wang J."/>
            <person name="Gasser R.B."/>
        </authorList>
    </citation>
    <scope>NUCLEOTIDE SEQUENCE [LARGE SCALE GENOMIC DNA]</scope>
</reference>
<protein>
    <recommendedName>
        <fullName evidence="19">Serine/threonine-protein phosphatase</fullName>
        <ecNumber evidence="19">3.1.3.16</ecNumber>
    </recommendedName>
</protein>
<dbReference type="GO" id="GO:0097723">
    <property type="term" value="P:amoeboid sperm motility"/>
    <property type="evidence" value="ECO:0007669"/>
    <property type="project" value="UniProtKB-ARBA"/>
</dbReference>
<evidence type="ECO:0000256" key="14">
    <source>
        <dbReference type="ARBA" id="ARBA00023211"/>
    </source>
</evidence>
<comment type="cofactor">
    <cofactor evidence="1">
        <name>Mn(2+)</name>
        <dbReference type="ChEBI" id="CHEBI:29035"/>
    </cofactor>
</comment>
<evidence type="ECO:0000256" key="16">
    <source>
        <dbReference type="ARBA" id="ARBA00047761"/>
    </source>
</evidence>
<dbReference type="PROSITE" id="PS00125">
    <property type="entry name" value="SER_THR_PHOSPHATASE"/>
    <property type="match status" value="1"/>
</dbReference>
<dbReference type="FunFam" id="3.60.21.10:FF:000026">
    <property type="entry name" value="Serine/threonine-protein phosphatase"/>
    <property type="match status" value="1"/>
</dbReference>
<dbReference type="InterPro" id="IPR006186">
    <property type="entry name" value="Ser/Thr-sp_prot-phosphatase"/>
</dbReference>
<dbReference type="GO" id="GO:0006289">
    <property type="term" value="P:nucleotide-excision repair"/>
    <property type="evidence" value="ECO:0007669"/>
    <property type="project" value="InterPro"/>
</dbReference>
<keyword evidence="14" id="KW-0464">Manganese</keyword>
<dbReference type="Pfam" id="PF00149">
    <property type="entry name" value="Metallophos"/>
    <property type="match status" value="1"/>
</dbReference>
<dbReference type="SUPFAM" id="SSF53300">
    <property type="entry name" value="vWA-like"/>
    <property type="match status" value="1"/>
</dbReference>
<dbReference type="InterPro" id="IPR036465">
    <property type="entry name" value="vWFA_dom_sf"/>
</dbReference>
<evidence type="ECO:0000256" key="18">
    <source>
        <dbReference type="ARBA" id="ARBA00054219"/>
    </source>
</evidence>
<organism evidence="21 22">
    <name type="scientific">Opisthorchis viverrini</name>
    <name type="common">Southeast Asian liver fluke</name>
    <dbReference type="NCBI Taxonomy" id="6198"/>
    <lineage>
        <taxon>Eukaryota</taxon>
        <taxon>Metazoa</taxon>
        <taxon>Spiralia</taxon>
        <taxon>Lophotrochozoa</taxon>
        <taxon>Platyhelminthes</taxon>
        <taxon>Trematoda</taxon>
        <taxon>Digenea</taxon>
        <taxon>Opisthorchiida</taxon>
        <taxon>Opisthorchiata</taxon>
        <taxon>Opisthorchiidae</taxon>
        <taxon>Opisthorchis</taxon>
    </lineage>
</organism>
<dbReference type="PRINTS" id="PR00114">
    <property type="entry name" value="STPHPHTASE"/>
</dbReference>
<dbReference type="InterPro" id="IPR007198">
    <property type="entry name" value="Ssl1-like"/>
</dbReference>
<evidence type="ECO:0000256" key="6">
    <source>
        <dbReference type="ARBA" id="ARBA00022763"/>
    </source>
</evidence>
<dbReference type="CTD" id="20324668"/>
<dbReference type="NCBIfam" id="TIGR00622">
    <property type="entry name" value="ssl1"/>
    <property type="match status" value="1"/>
</dbReference>
<keyword evidence="9" id="KW-0862">Zinc</keyword>
<dbReference type="KEGG" id="ovi:T265_10500"/>
<evidence type="ECO:0000256" key="17">
    <source>
        <dbReference type="ARBA" id="ARBA00048336"/>
    </source>
</evidence>
<dbReference type="GO" id="GO:0005737">
    <property type="term" value="C:cytoplasm"/>
    <property type="evidence" value="ECO:0007669"/>
    <property type="project" value="TreeGrafter"/>
</dbReference>
<dbReference type="PANTHER" id="PTHR11668">
    <property type="entry name" value="SERINE/THREONINE PROTEIN PHOSPHATASE"/>
    <property type="match status" value="1"/>
</dbReference>
<dbReference type="SUPFAM" id="SSF56300">
    <property type="entry name" value="Metallo-dependent phosphatases"/>
    <property type="match status" value="1"/>
</dbReference>
<evidence type="ECO:0000256" key="11">
    <source>
        <dbReference type="ARBA" id="ARBA00023015"/>
    </source>
</evidence>
<feature type="domain" description="Serine/threonine specific protein phosphatases" evidence="20">
    <location>
        <begin position="704"/>
        <end position="709"/>
    </location>
</feature>
<keyword evidence="13" id="KW-0234">DNA repair</keyword>
<evidence type="ECO:0000313" key="21">
    <source>
        <dbReference type="EMBL" id="KER21086.1"/>
    </source>
</evidence>
<proteinExistence type="inferred from homology"/>
<evidence type="ECO:0000259" key="20">
    <source>
        <dbReference type="PROSITE" id="PS00125"/>
    </source>
</evidence>
<evidence type="ECO:0000256" key="2">
    <source>
        <dbReference type="ARBA" id="ARBA00004123"/>
    </source>
</evidence>
<evidence type="ECO:0000256" key="4">
    <source>
        <dbReference type="ARBA" id="ARBA00008294"/>
    </source>
</evidence>
<dbReference type="AlphaFoldDB" id="A0A074Z213"/>
<evidence type="ECO:0000313" key="22">
    <source>
        <dbReference type="Proteomes" id="UP000054324"/>
    </source>
</evidence>
<keyword evidence="22" id="KW-1185">Reference proteome</keyword>
<dbReference type="Pfam" id="PF04056">
    <property type="entry name" value="Ssl1"/>
    <property type="match status" value="1"/>
</dbReference>
<dbReference type="OrthoDB" id="6231256at2759"/>
<dbReference type="Gene3D" id="3.40.50.410">
    <property type="entry name" value="von Willebrand factor, type A domain"/>
    <property type="match status" value="1"/>
</dbReference>
<dbReference type="RefSeq" id="XP_009175152.1">
    <property type="nucleotide sequence ID" value="XM_009176888.1"/>
</dbReference>
<name>A0A074Z213_OPIVI</name>
<dbReference type="PANTHER" id="PTHR11668:SF300">
    <property type="entry name" value="SERINE_THREONINE-PROTEIN PHOSPHATASE"/>
    <property type="match status" value="1"/>
</dbReference>
<dbReference type="InterPro" id="IPR012170">
    <property type="entry name" value="TFIIH_SSL1/p44"/>
</dbReference>
<evidence type="ECO:0000256" key="15">
    <source>
        <dbReference type="ARBA" id="ARBA00023242"/>
    </source>
</evidence>
<dbReference type="InterPro" id="IPR002035">
    <property type="entry name" value="VWF_A"/>
</dbReference>
<dbReference type="InterPro" id="IPR050341">
    <property type="entry name" value="PP1_catalytic_subunit"/>
</dbReference>
<dbReference type="EC" id="3.1.3.16" evidence="19"/>
<dbReference type="SMART" id="SM00156">
    <property type="entry name" value="PP2Ac"/>
    <property type="match status" value="1"/>
</dbReference>
<dbReference type="Proteomes" id="UP000054324">
    <property type="component" value="Unassembled WGS sequence"/>
</dbReference>
<dbReference type="GO" id="GO:0031143">
    <property type="term" value="C:pseudopodium"/>
    <property type="evidence" value="ECO:0007669"/>
    <property type="project" value="UniProtKB-ARBA"/>
</dbReference>
<evidence type="ECO:0000256" key="7">
    <source>
        <dbReference type="ARBA" id="ARBA00022771"/>
    </source>
</evidence>
<evidence type="ECO:0000256" key="12">
    <source>
        <dbReference type="ARBA" id="ARBA00023163"/>
    </source>
</evidence>
<dbReference type="GO" id="GO:0007060">
    <property type="term" value="P:male meiosis chromosome segregation"/>
    <property type="evidence" value="ECO:0007669"/>
    <property type="project" value="UniProtKB-ARBA"/>
</dbReference>
<keyword evidence="7" id="KW-0863">Zinc-finger</keyword>
<comment type="catalytic activity">
    <reaction evidence="17 19">
        <text>O-phospho-L-threonyl-[protein] + H2O = L-threonyl-[protein] + phosphate</text>
        <dbReference type="Rhea" id="RHEA:47004"/>
        <dbReference type="Rhea" id="RHEA-COMP:11060"/>
        <dbReference type="Rhea" id="RHEA-COMP:11605"/>
        <dbReference type="ChEBI" id="CHEBI:15377"/>
        <dbReference type="ChEBI" id="CHEBI:30013"/>
        <dbReference type="ChEBI" id="CHEBI:43474"/>
        <dbReference type="ChEBI" id="CHEBI:61977"/>
        <dbReference type="EC" id="3.1.3.16"/>
    </reaction>
</comment>
<dbReference type="GeneID" id="20324668"/>
<dbReference type="GO" id="GO:0008270">
    <property type="term" value="F:zinc ion binding"/>
    <property type="evidence" value="ECO:0007669"/>
    <property type="project" value="UniProtKB-KW"/>
</dbReference>
<dbReference type="InterPro" id="IPR031675">
    <property type="entry name" value="STPPase_N"/>
</dbReference>
<keyword evidence="15" id="KW-0539">Nucleus</keyword>
<accession>A0A074Z213</accession>
<dbReference type="FunFam" id="3.40.50.410:FF:000015">
    <property type="entry name" value="General transcription factor IIH subunit 2"/>
    <property type="match status" value="1"/>
</dbReference>
<dbReference type="InterPro" id="IPR004843">
    <property type="entry name" value="Calcineurin-like_PHP"/>
</dbReference>
<keyword evidence="6" id="KW-0227">DNA damage</keyword>
<dbReference type="GO" id="GO:0006351">
    <property type="term" value="P:DNA-templated transcription"/>
    <property type="evidence" value="ECO:0007669"/>
    <property type="project" value="InterPro"/>
</dbReference>
<dbReference type="InterPro" id="IPR029052">
    <property type="entry name" value="Metallo-depent_PP-like"/>
</dbReference>
<evidence type="ECO:0000256" key="5">
    <source>
        <dbReference type="ARBA" id="ARBA00022723"/>
    </source>
</evidence>
<dbReference type="Pfam" id="PF16891">
    <property type="entry name" value="STPPase_N"/>
    <property type="match status" value="1"/>
</dbReference>
<keyword evidence="8 19" id="KW-0378">Hydrolase</keyword>
<keyword evidence="5" id="KW-0479">Metal-binding</keyword>
<sequence length="931" mass="105173">MATRHRKGATAERTSLRAWDVGVSNRNPVSRLISPEQDENDQPYEYYITKALGIIFCVGQKALMAEEKREFRWESGYEKTWRAIREDDAGRLVTTLEQLVHDAHSQLRKKRHRAAVGTEGFVRLGMMRHLFLIIDMSSAMQVQDLKPTRLVCTLRAVAEFVRDYFDQNPISQLGIIVTADRQAERLTELSGNPRCHLAALETLFTRPCSGEPSLQNALTLAESRLKYTPHHSEILVIMASLTTCDPGDIHKTIQSLAANHIRCSVVSLAVEVFVFRALAQITQGQFHVILDEPHLKTVLKNFVPPPAATVDAPATLIRMAFPHSETFDLRNFSTVLCMCHLNQQGCGTDSSHPQYACPRCCAAYCELPVECSVCGLTLVAAPHLARAYHHLFPLDAFTPISPAELRQTNPDQVPRTETGIITCAGCDVVLPEYLTLTHFAMPPQFWFPCHIGDLLCLLVRQSVVSAADPLQCLMPVKKVSQKGTQPLYSEQTSARANVLFNFGVRGQTFSNVRTLRNARLDMRIYCEVRKIWTILPASLIRFFPGWLTKLDVGCWLSAPEYSGSDECTVTVDSSNNNSVPSTPQLSNEELNKINTFIDRLWQTREKGGKNSMLTEDEMIGLCHKVRPIFLAQPNLLDLQGPLKICGDIHGQFSDLLHLFELCGKPDKINYLFLGDYVDRGRHSLETISLLLCYKLKYPLRFFLLRGNHETQSVTRIYGFFDECKRRFSAKLWRQFIDTFNCLPVCAIIEGQIFCCHGGLSPEMLTPEVTDLFELRQKIKRIQRPCDVPENGLLCDLLWSDPWYIDFSEKAVEPSGWEPSERGVSFMFGPNVIDQFLERFNLDLIVRAHQVVEDGYEFYANRSLVTVFSAPNYCGEFDNAAAVFCLSRLTGNLESLQPTHSNLITDIDDYGHDEADLEGSFQIIRSLSSPKK</sequence>
<evidence type="ECO:0000256" key="9">
    <source>
        <dbReference type="ARBA" id="ARBA00022833"/>
    </source>
</evidence>
<dbReference type="GO" id="GO:0004722">
    <property type="term" value="F:protein serine/threonine phosphatase activity"/>
    <property type="evidence" value="ECO:0007669"/>
    <property type="project" value="UniProtKB-EC"/>
</dbReference>
<evidence type="ECO:0000256" key="1">
    <source>
        <dbReference type="ARBA" id="ARBA00001936"/>
    </source>
</evidence>
<evidence type="ECO:0000256" key="8">
    <source>
        <dbReference type="ARBA" id="ARBA00022801"/>
    </source>
</evidence>
<comment type="similarity">
    <text evidence="4 19">Belongs to the PPP phosphatase family.</text>
</comment>
<evidence type="ECO:0000256" key="3">
    <source>
        <dbReference type="ARBA" id="ARBA00006092"/>
    </source>
</evidence>
<keyword evidence="11" id="KW-0805">Transcription regulation</keyword>
<dbReference type="GO" id="GO:0018991">
    <property type="term" value="P:egg-laying behavior"/>
    <property type="evidence" value="ECO:0007669"/>
    <property type="project" value="UniProtKB-ARBA"/>
</dbReference>
<comment type="similarity">
    <text evidence="3">Belongs to the GTF2H2 family.</text>
</comment>
<keyword evidence="12" id="KW-0804">Transcription</keyword>
<dbReference type="GO" id="GO:0000439">
    <property type="term" value="C:transcription factor TFIIH core complex"/>
    <property type="evidence" value="ECO:0007669"/>
    <property type="project" value="InterPro"/>
</dbReference>
<comment type="function">
    <text evidence="18">Probable phosphatase which plays a redundant role with gsp-4 in spermatogenesis by regulating sister chromatid segregation during meiosis. In addition, involved in sperm motility by controlling the dynamic disassembly of major sperm proteins (MSP) in the spermatozoan pseudopodium.</text>
</comment>
<dbReference type="Gene3D" id="3.60.21.10">
    <property type="match status" value="1"/>
</dbReference>
<dbReference type="CDD" id="cd01453">
    <property type="entry name" value="vWA_transcription_factor_IIH_type"/>
    <property type="match status" value="1"/>
</dbReference>
<dbReference type="EMBL" id="KL596995">
    <property type="protein sequence ID" value="KER21086.1"/>
    <property type="molecule type" value="Genomic_DNA"/>
</dbReference>